<gene>
    <name evidence="2" type="ORF">BAG01nite_36930</name>
    <name evidence="3" type="ORF">EB820_24330</name>
</gene>
<dbReference type="EMBL" id="RHHN01000093">
    <property type="protein sequence ID" value="RNB47541.1"/>
    <property type="molecule type" value="Genomic_DNA"/>
</dbReference>
<dbReference type="Pfam" id="PF07238">
    <property type="entry name" value="PilZ"/>
    <property type="match status" value="1"/>
</dbReference>
<name>A0A3M8A937_9BACL</name>
<organism evidence="3 4">
    <name type="scientific">Brevibacillus agri</name>
    <dbReference type="NCBI Taxonomy" id="51101"/>
    <lineage>
        <taxon>Bacteria</taxon>
        <taxon>Bacillati</taxon>
        <taxon>Bacillota</taxon>
        <taxon>Bacilli</taxon>
        <taxon>Bacillales</taxon>
        <taxon>Paenibacillaceae</taxon>
        <taxon>Brevibacillus</taxon>
    </lineage>
</organism>
<protein>
    <submittedName>
        <fullName evidence="3">PilZ domain-containing protein</fullName>
    </submittedName>
</protein>
<evidence type="ECO:0000313" key="2">
    <source>
        <dbReference type="EMBL" id="GED27591.1"/>
    </source>
</evidence>
<evidence type="ECO:0000313" key="3">
    <source>
        <dbReference type="EMBL" id="RNB47541.1"/>
    </source>
</evidence>
<dbReference type="RefSeq" id="WP_007776518.1">
    <property type="nucleotide sequence ID" value="NZ_CAWZZF010000040.1"/>
</dbReference>
<keyword evidence="5" id="KW-1185">Reference proteome</keyword>
<comment type="caution">
    <text evidence="3">The sequence shown here is derived from an EMBL/GenBank/DDBJ whole genome shotgun (WGS) entry which is preliminary data.</text>
</comment>
<dbReference type="Proteomes" id="UP000317180">
    <property type="component" value="Unassembled WGS sequence"/>
</dbReference>
<evidence type="ECO:0000313" key="4">
    <source>
        <dbReference type="Proteomes" id="UP000276178"/>
    </source>
</evidence>
<dbReference type="OrthoDB" id="1908709at2"/>
<dbReference type="GO" id="GO:0035438">
    <property type="term" value="F:cyclic-di-GMP binding"/>
    <property type="evidence" value="ECO:0007669"/>
    <property type="project" value="InterPro"/>
</dbReference>
<evidence type="ECO:0000313" key="5">
    <source>
        <dbReference type="Proteomes" id="UP000317180"/>
    </source>
</evidence>
<dbReference type="InterPro" id="IPR009875">
    <property type="entry name" value="PilZ_domain"/>
</dbReference>
<accession>A0A3M8A937</accession>
<proteinExistence type="predicted"/>
<reference evidence="2 5" key="2">
    <citation type="submission" date="2019-06" db="EMBL/GenBank/DDBJ databases">
        <title>Whole genome shotgun sequence of Brevibacillus agri NBRC 15538.</title>
        <authorList>
            <person name="Hosoyama A."/>
            <person name="Uohara A."/>
            <person name="Ohji S."/>
            <person name="Ichikawa N."/>
        </authorList>
    </citation>
    <scope>NUCLEOTIDE SEQUENCE [LARGE SCALE GENOMIC DNA]</scope>
    <source>
        <strain evidence="2 5">NBRC 15538</strain>
    </source>
</reference>
<feature type="domain" description="PilZ" evidence="1">
    <location>
        <begin position="8"/>
        <end position="109"/>
    </location>
</feature>
<evidence type="ECO:0000259" key="1">
    <source>
        <dbReference type="Pfam" id="PF07238"/>
    </source>
</evidence>
<reference evidence="3 4" key="1">
    <citation type="submission" date="2018-10" db="EMBL/GenBank/DDBJ databases">
        <title>Phylogenomics of Brevibacillus.</title>
        <authorList>
            <person name="Dunlap C."/>
        </authorList>
    </citation>
    <scope>NUCLEOTIDE SEQUENCE [LARGE SCALE GENOMIC DNA]</scope>
    <source>
        <strain evidence="3 4">NRRL NRS 1219</strain>
    </source>
</reference>
<dbReference type="EMBL" id="BJOD01000044">
    <property type="protein sequence ID" value="GED27591.1"/>
    <property type="molecule type" value="Genomic_DNA"/>
</dbReference>
<sequence>MAGRPEGNRREHFRLKLEYPLCADMTIVLVKGRTMEIGSSKVLVQDIGARGLCFLSHLKMPASDQLVLQFEMKLCAVPLKIYGHVVRSRLWEQAFYEYGVFFTMDEIRHLEVSRLVNRLAIRYRQNRGITEGNYWKGDRQAFLRELALVSQTLETIKA</sequence>
<dbReference type="Proteomes" id="UP000276178">
    <property type="component" value="Unassembled WGS sequence"/>
</dbReference>
<dbReference type="AlphaFoldDB" id="A0A3M8A937"/>